<dbReference type="GO" id="GO:0005634">
    <property type="term" value="C:nucleus"/>
    <property type="evidence" value="ECO:0007669"/>
    <property type="project" value="UniProtKB-SubCell"/>
</dbReference>
<organism evidence="2 3">
    <name type="scientific">Adiantum capillus-veneris</name>
    <name type="common">Maidenhair fern</name>
    <dbReference type="NCBI Taxonomy" id="13818"/>
    <lineage>
        <taxon>Eukaryota</taxon>
        <taxon>Viridiplantae</taxon>
        <taxon>Streptophyta</taxon>
        <taxon>Embryophyta</taxon>
        <taxon>Tracheophyta</taxon>
        <taxon>Polypodiopsida</taxon>
        <taxon>Polypodiidae</taxon>
        <taxon>Polypodiales</taxon>
        <taxon>Pteridineae</taxon>
        <taxon>Pteridaceae</taxon>
        <taxon>Vittarioideae</taxon>
        <taxon>Adiantum</taxon>
    </lineage>
</organism>
<dbReference type="InterPro" id="IPR015257">
    <property type="entry name" value="Maf1"/>
</dbReference>
<dbReference type="EMBL" id="JABFUD020000019">
    <property type="protein sequence ID" value="KAI5065209.1"/>
    <property type="molecule type" value="Genomic_DNA"/>
</dbReference>
<evidence type="ECO:0000256" key="1">
    <source>
        <dbReference type="PIRNR" id="PIRNR037240"/>
    </source>
</evidence>
<dbReference type="AlphaFoldDB" id="A0A9D4UBY6"/>
<keyword evidence="1" id="KW-0805">Transcription regulation</keyword>
<dbReference type="GO" id="GO:0016480">
    <property type="term" value="P:negative regulation of transcription by RNA polymerase III"/>
    <property type="evidence" value="ECO:0007669"/>
    <property type="project" value="UniProtKB-UniRule"/>
</dbReference>
<accession>A0A9D4UBY6</accession>
<dbReference type="OrthoDB" id="277029at2759"/>
<reference evidence="2" key="1">
    <citation type="submission" date="2021-01" db="EMBL/GenBank/DDBJ databases">
        <title>Adiantum capillus-veneris genome.</title>
        <authorList>
            <person name="Fang Y."/>
            <person name="Liao Q."/>
        </authorList>
    </citation>
    <scope>NUCLEOTIDE SEQUENCE</scope>
    <source>
        <strain evidence="2">H3</strain>
        <tissue evidence="2">Leaf</tissue>
    </source>
</reference>
<dbReference type="PANTHER" id="PTHR22504">
    <property type="entry name" value="REPRESSOR OF RNA POLYMERASE III TRANSCRIPTION MAF1"/>
    <property type="match status" value="1"/>
</dbReference>
<keyword evidence="1" id="KW-0678">Repressor</keyword>
<dbReference type="Proteomes" id="UP000886520">
    <property type="component" value="Chromosome 19"/>
</dbReference>
<protein>
    <recommendedName>
        <fullName evidence="1">Repressor of RNA polymerase III transcription</fullName>
    </recommendedName>
</protein>
<name>A0A9D4UBY6_ADICA</name>
<dbReference type="PIRSF" id="PIRSF037240">
    <property type="entry name" value="RNA_polIII_Trep_MAF1"/>
    <property type="match status" value="1"/>
</dbReference>
<proteinExistence type="inferred from homology"/>
<dbReference type="Pfam" id="PF09174">
    <property type="entry name" value="Maf1"/>
    <property type="match status" value="1"/>
</dbReference>
<keyword evidence="3" id="KW-1185">Reference proteome</keyword>
<dbReference type="Gene3D" id="3.40.1000.50">
    <property type="entry name" value="Repressor of RNA polymerase III transcription Maf1"/>
    <property type="match status" value="1"/>
</dbReference>
<keyword evidence="1" id="KW-0804">Transcription</keyword>
<gene>
    <name evidence="2" type="ORF">GOP47_0019904</name>
</gene>
<dbReference type="InterPro" id="IPR038564">
    <property type="entry name" value="Maf1_sf"/>
</dbReference>
<comment type="caution">
    <text evidence="2">The sequence shown here is derived from an EMBL/GenBank/DDBJ whole genome shotgun (WGS) entry which is preliminary data.</text>
</comment>
<sequence length="225" mass="25561">MKFLEYTPLVRINAFLTTVNLGDSFLKGNLEAYSCKAAGLDKKHFRSLEQEVIDSLVSSPPSLSVSPIGPLSSSASRRTFIYLVLAVSHMYPDYDFSLLHPTSFEKEEWETAKSKIDDHLRETAKVWASKFGEDSSLCGSIWEAINEVIGIEDSDVYAYKPDPDSDPLTERGTIWAFSYFFYNRRLKRILCFCCQCLSKLAMDDDSLDEMLSEDEADYLEGMDMD</sequence>
<keyword evidence="1" id="KW-0539">Nucleus</keyword>
<evidence type="ECO:0000313" key="3">
    <source>
        <dbReference type="Proteomes" id="UP000886520"/>
    </source>
</evidence>
<comment type="subcellular location">
    <subcellularLocation>
        <location evidence="1">Nucleus</location>
    </subcellularLocation>
</comment>
<dbReference type="GO" id="GO:0000994">
    <property type="term" value="F:RNA polymerase III core binding"/>
    <property type="evidence" value="ECO:0007669"/>
    <property type="project" value="TreeGrafter"/>
</dbReference>
<comment type="similarity">
    <text evidence="1">Belongs to the MAF1 family.</text>
</comment>
<evidence type="ECO:0000313" key="2">
    <source>
        <dbReference type="EMBL" id="KAI5065209.1"/>
    </source>
</evidence>
<dbReference type="PANTHER" id="PTHR22504:SF0">
    <property type="entry name" value="REPRESSOR OF RNA POLYMERASE III TRANSCRIPTION MAF1 HOMOLOG"/>
    <property type="match status" value="1"/>
</dbReference>